<dbReference type="Proteomes" id="UP001152320">
    <property type="component" value="Chromosome 19"/>
</dbReference>
<dbReference type="InterPro" id="IPR000620">
    <property type="entry name" value="EamA_dom"/>
</dbReference>
<evidence type="ECO:0000256" key="1">
    <source>
        <dbReference type="ARBA" id="ARBA00004141"/>
    </source>
</evidence>
<feature type="transmembrane region" description="Helical" evidence="5">
    <location>
        <begin position="212"/>
        <end position="228"/>
    </location>
</feature>
<reference evidence="7" key="1">
    <citation type="submission" date="2021-10" db="EMBL/GenBank/DDBJ databases">
        <title>Tropical sea cucumber genome reveals ecological adaptation and Cuvierian tubules defense mechanism.</title>
        <authorList>
            <person name="Chen T."/>
        </authorList>
    </citation>
    <scope>NUCLEOTIDE SEQUENCE</scope>
    <source>
        <strain evidence="7">Nanhai2018</strain>
        <tissue evidence="7">Muscle</tissue>
    </source>
</reference>
<feature type="transmembrane region" description="Helical" evidence="5">
    <location>
        <begin position="186"/>
        <end position="205"/>
    </location>
</feature>
<feature type="transmembrane region" description="Helical" evidence="5">
    <location>
        <begin position="367"/>
        <end position="385"/>
    </location>
</feature>
<dbReference type="InterPro" id="IPR037185">
    <property type="entry name" value="EmrE-like"/>
</dbReference>
<organism evidence="7 8">
    <name type="scientific">Holothuria leucospilota</name>
    <name type="common">Black long sea cucumber</name>
    <name type="synonym">Mertensiothuria leucospilota</name>
    <dbReference type="NCBI Taxonomy" id="206669"/>
    <lineage>
        <taxon>Eukaryota</taxon>
        <taxon>Metazoa</taxon>
        <taxon>Echinodermata</taxon>
        <taxon>Eleutherozoa</taxon>
        <taxon>Echinozoa</taxon>
        <taxon>Holothuroidea</taxon>
        <taxon>Aspidochirotacea</taxon>
        <taxon>Aspidochirotida</taxon>
        <taxon>Holothuriidae</taxon>
        <taxon>Holothuria</taxon>
    </lineage>
</organism>
<evidence type="ECO:0000256" key="4">
    <source>
        <dbReference type="ARBA" id="ARBA00023136"/>
    </source>
</evidence>
<feature type="transmembrane region" description="Helical" evidence="5">
    <location>
        <begin position="100"/>
        <end position="121"/>
    </location>
</feature>
<feature type="transmembrane region" description="Helical" evidence="5">
    <location>
        <begin position="339"/>
        <end position="361"/>
    </location>
</feature>
<evidence type="ECO:0000313" key="7">
    <source>
        <dbReference type="EMBL" id="KAJ8023438.1"/>
    </source>
</evidence>
<evidence type="ECO:0000256" key="5">
    <source>
        <dbReference type="SAM" id="Phobius"/>
    </source>
</evidence>
<evidence type="ECO:0000256" key="3">
    <source>
        <dbReference type="ARBA" id="ARBA00022989"/>
    </source>
</evidence>
<comment type="caution">
    <text evidence="7">The sequence shown here is derived from an EMBL/GenBank/DDBJ whole genome shotgun (WGS) entry which is preliminary data.</text>
</comment>
<gene>
    <name evidence="7" type="ORF">HOLleu_35886</name>
</gene>
<evidence type="ECO:0000259" key="6">
    <source>
        <dbReference type="Pfam" id="PF00892"/>
    </source>
</evidence>
<feature type="transmembrane region" description="Helical" evidence="5">
    <location>
        <begin position="127"/>
        <end position="146"/>
    </location>
</feature>
<protein>
    <submittedName>
        <fullName evidence="7">Solute carrier family 35 member G1</fullName>
    </submittedName>
</protein>
<dbReference type="PANTHER" id="PTHR22911:SF6">
    <property type="entry name" value="SOLUTE CARRIER FAMILY 35 MEMBER G1"/>
    <property type="match status" value="1"/>
</dbReference>
<feature type="transmembrane region" description="Helical" evidence="5">
    <location>
        <begin position="313"/>
        <end position="332"/>
    </location>
</feature>
<keyword evidence="2 5" id="KW-0812">Transmembrane</keyword>
<keyword evidence="4 5" id="KW-0472">Membrane</keyword>
<sequence length="387" mass="43120">MQRFIWNKAAKSLSSCRPISKKNLKVSVSWKKTKRQVKGCLHQAPSIKYRTLIETMFTLKKLLFIFSHNGNEDDEKEGRMPKQVAVFLSRIWNNFKERKGLLFGTLLGISMGLQLCCFKGLSPMSAYQIMFYRSIILLLPVVLISWEKSNSYDIIDMVYYLAYGIFNCLGMILIYLALGFGKVGNVTVISTNGPVPSAILGCIILKESLTTWDVIVVTFNFVGIFLVSKPPFLFKSDHNNPVESMNEFYGALLAFFGLLNMVFTNIFSRKLAYRENSDPVLMTVIPGMTGIAITGVILSFTDSWELPSSLKEVLLVLSVGVLSLLCNCFLVLGLQTERIITVSVLDTLSVPVAFMADLLVFQSVLDLVSIVGAMTILATTVGCLFKP</sequence>
<proteinExistence type="predicted"/>
<comment type="subcellular location">
    <subcellularLocation>
        <location evidence="1">Membrane</location>
        <topology evidence="1">Multi-pass membrane protein</topology>
    </subcellularLocation>
</comment>
<evidence type="ECO:0000313" key="8">
    <source>
        <dbReference type="Proteomes" id="UP001152320"/>
    </source>
</evidence>
<dbReference type="SUPFAM" id="SSF103481">
    <property type="entry name" value="Multidrug resistance efflux transporter EmrE"/>
    <property type="match status" value="1"/>
</dbReference>
<dbReference type="PANTHER" id="PTHR22911">
    <property type="entry name" value="ACYL-MALONYL CONDENSING ENZYME-RELATED"/>
    <property type="match status" value="1"/>
</dbReference>
<evidence type="ECO:0000256" key="2">
    <source>
        <dbReference type="ARBA" id="ARBA00022692"/>
    </source>
</evidence>
<feature type="transmembrane region" description="Helical" evidence="5">
    <location>
        <begin position="158"/>
        <end position="180"/>
    </location>
</feature>
<dbReference type="EMBL" id="JAIZAY010000019">
    <property type="protein sequence ID" value="KAJ8023438.1"/>
    <property type="molecule type" value="Genomic_DNA"/>
</dbReference>
<feature type="transmembrane region" description="Helical" evidence="5">
    <location>
        <begin position="248"/>
        <end position="268"/>
    </location>
</feature>
<dbReference type="Pfam" id="PF00892">
    <property type="entry name" value="EamA"/>
    <property type="match status" value="1"/>
</dbReference>
<feature type="transmembrane region" description="Helical" evidence="5">
    <location>
        <begin position="280"/>
        <end position="301"/>
    </location>
</feature>
<name>A0A9Q0YJ46_HOLLE</name>
<keyword evidence="3 5" id="KW-1133">Transmembrane helix</keyword>
<keyword evidence="8" id="KW-1185">Reference proteome</keyword>
<dbReference type="AlphaFoldDB" id="A0A9Q0YJ46"/>
<dbReference type="OrthoDB" id="306876at2759"/>
<feature type="domain" description="EamA" evidence="6">
    <location>
        <begin position="99"/>
        <end position="228"/>
    </location>
</feature>
<dbReference type="GO" id="GO:0016020">
    <property type="term" value="C:membrane"/>
    <property type="evidence" value="ECO:0007669"/>
    <property type="project" value="UniProtKB-SubCell"/>
</dbReference>
<accession>A0A9Q0YJ46</accession>